<dbReference type="OrthoDB" id="161814at2759"/>
<comment type="caution">
    <text evidence="5">The sequence shown here is derived from an EMBL/GenBank/DDBJ whole genome shotgun (WGS) entry which is preliminary data.</text>
</comment>
<dbReference type="EMBL" id="CAJVPV010009775">
    <property type="protein sequence ID" value="CAG8645136.1"/>
    <property type="molecule type" value="Genomic_DNA"/>
</dbReference>
<organism evidence="5 6">
    <name type="scientific">Acaulospora morrowiae</name>
    <dbReference type="NCBI Taxonomy" id="94023"/>
    <lineage>
        <taxon>Eukaryota</taxon>
        <taxon>Fungi</taxon>
        <taxon>Fungi incertae sedis</taxon>
        <taxon>Mucoromycota</taxon>
        <taxon>Glomeromycotina</taxon>
        <taxon>Glomeromycetes</taxon>
        <taxon>Diversisporales</taxon>
        <taxon>Acaulosporaceae</taxon>
        <taxon>Acaulospora</taxon>
    </lineage>
</organism>
<comment type="similarity">
    <text evidence="4">Belongs to the copper transporter (Ctr) (TC 1.A.56) family. SLC31A subfamily.</text>
</comment>
<feature type="transmembrane region" description="Helical" evidence="4">
    <location>
        <begin position="115"/>
        <end position="132"/>
    </location>
</feature>
<evidence type="ECO:0000256" key="2">
    <source>
        <dbReference type="ARBA" id="ARBA00022989"/>
    </source>
</evidence>
<keyword evidence="6" id="KW-1185">Reference proteome</keyword>
<gene>
    <name evidence="5" type="ORF">AMORRO_LOCUS9699</name>
</gene>
<dbReference type="GO" id="GO:0005375">
    <property type="term" value="F:copper ion transmembrane transporter activity"/>
    <property type="evidence" value="ECO:0007669"/>
    <property type="project" value="UniProtKB-UniRule"/>
</dbReference>
<accession>A0A9N9DR61</accession>
<evidence type="ECO:0000313" key="6">
    <source>
        <dbReference type="Proteomes" id="UP000789342"/>
    </source>
</evidence>
<evidence type="ECO:0000256" key="1">
    <source>
        <dbReference type="ARBA" id="ARBA00022692"/>
    </source>
</evidence>
<proteinExistence type="inferred from homology"/>
<dbReference type="InterPro" id="IPR007274">
    <property type="entry name" value="Cop_transporter"/>
</dbReference>
<feature type="transmembrane region" description="Helical" evidence="4">
    <location>
        <begin position="138"/>
        <end position="154"/>
    </location>
</feature>
<evidence type="ECO:0000256" key="3">
    <source>
        <dbReference type="ARBA" id="ARBA00023136"/>
    </source>
</evidence>
<evidence type="ECO:0000256" key="4">
    <source>
        <dbReference type="RuleBase" id="RU367022"/>
    </source>
</evidence>
<dbReference type="AlphaFoldDB" id="A0A9N9DR61"/>
<dbReference type="Pfam" id="PF04145">
    <property type="entry name" value="Ctr"/>
    <property type="match status" value="1"/>
</dbReference>
<keyword evidence="4" id="KW-0406">Ion transport</keyword>
<dbReference type="GO" id="GO:0016020">
    <property type="term" value="C:membrane"/>
    <property type="evidence" value="ECO:0007669"/>
    <property type="project" value="UniProtKB-SubCell"/>
</dbReference>
<keyword evidence="2 4" id="KW-1133">Transmembrane helix</keyword>
<keyword evidence="3 4" id="KW-0472">Membrane</keyword>
<keyword evidence="4" id="KW-0186">Copper</keyword>
<dbReference type="PANTHER" id="PTHR12483">
    <property type="entry name" value="SOLUTE CARRIER FAMILY 31 COPPER TRANSPORTERS"/>
    <property type="match status" value="1"/>
</dbReference>
<keyword evidence="1 4" id="KW-0812">Transmembrane</keyword>
<evidence type="ECO:0000313" key="5">
    <source>
        <dbReference type="EMBL" id="CAG8645136.1"/>
    </source>
</evidence>
<feature type="transmembrane region" description="Helical" evidence="4">
    <location>
        <begin position="46"/>
        <end position="66"/>
    </location>
</feature>
<dbReference type="PANTHER" id="PTHR12483:SF115">
    <property type="entry name" value="COPPER TRANSPORT PROTEIN"/>
    <property type="match status" value="1"/>
</dbReference>
<name>A0A9N9DR61_9GLOM</name>
<reference evidence="5" key="1">
    <citation type="submission" date="2021-06" db="EMBL/GenBank/DDBJ databases">
        <authorList>
            <person name="Kallberg Y."/>
            <person name="Tangrot J."/>
            <person name="Rosling A."/>
        </authorList>
    </citation>
    <scope>NUCLEOTIDE SEQUENCE</scope>
    <source>
        <strain evidence="5">CL551</strain>
    </source>
</reference>
<comment type="subcellular location">
    <subcellularLocation>
        <location evidence="4">Membrane</location>
        <topology evidence="4">Multi-pass membrane protein</topology>
    </subcellularLocation>
</comment>
<dbReference type="Proteomes" id="UP000789342">
    <property type="component" value="Unassembled WGS sequence"/>
</dbReference>
<sequence length="173" mass="19502">MSSNSTDHDHGGHGGDGEFTCSNSMLFNWEYRNLCIVFSWWGVNSIPGLILSCAIICILAITFEVLRFVSRKYDEKIYLSGHRPLEEETANASTSTNTGNSRPVRITHIQQIMRSLIYSIQVLLSFFLMLMFMTYNGFVMISVVIGAGIGYFFFGRHVLTKVEVGERDVIGCH</sequence>
<keyword evidence="4" id="KW-0187">Copper transport</keyword>
<protein>
    <recommendedName>
        <fullName evidence="4">Copper transport protein</fullName>
    </recommendedName>
</protein>
<keyword evidence="4" id="KW-0813">Transport</keyword>